<feature type="non-terminal residue" evidence="1">
    <location>
        <position position="910"/>
    </location>
</feature>
<dbReference type="InterPro" id="IPR002347">
    <property type="entry name" value="SDR_fam"/>
</dbReference>
<sequence>MANLYYDLNDYFYESNDFPIDDYKQVRNSRNFTGKVVLTTGSSSGIGEGIVKLFSILGASVVVTGRNATEITRVVEECQELSPNKLKPLEIVADLTKTDDVNRLLNETIKTFGKLDVLVNNAGVLKPSPLRDPNFMHVFDQTISINLRAYLELSQLAVPYLDKTNGTIISTSSIASSLPEPMGLAYEVSKSGVDMATRTMAMELGPTIRVNAINPGLIITNIQSGLDPVIVEALRKQMIDRTPLKRAGQPLDVAKGVVLDRSSLRVKYWPRLEHQLPPQQIVMVLVTGSSSGIGEGIVKLFSVLGANVVVTGRKEDQVKRVAQEVQELSPKKLKPLAVVADVTKTDDLNRLLNQTIQTFGKLDVLVNNAGIGMFAGVKDKNFMKVFDLINRVNLRAYLRLSQLSVPYLEETNGTIISISSIASMLPVSHCVDMMTKVLALELGPKIRVNAINPGLIETNINTGNTGVDPDLIPIFEAQMVSRTPLKMRGKPLDVAYAVVYLASKEAQFVSGANLVVDGGLVYNAGGITWPQVMPMLVTGSSSGIGEGIVKLFSVLGANVVVTGRKEDQVKRVAQEVQELSPKKLKPLAVVADVTKTDDLNRLLNQTIQTFGKLDVLVNNAGIGMFAGVKDKNFMKVFDLINRVNLRAYLRLSQLSVPYLEETNGTIISISSIASMLPTKLGMAYEISKSGVDMMTKVLALELGPKIRVNAVNPGLIETNINTGNTGVDPDLIPIFEAQMVSRTPLKMRGKPLDVAYAVVYLASKEAQFVSGANLVVDGGLAKNSRDFTGKVVLVTGSSSGIGEGIAKLFSVLGANVVVTGRKEDQVKHVLVNNAGMGVFVSVKDKNLMKVFDNVLRINLRAYVKLSQLAIPYLEETNGTIISISSIASTHPTKLALAYDISKAGVDMMTK</sequence>
<proteinExistence type="predicted"/>
<dbReference type="PRINTS" id="PR00080">
    <property type="entry name" value="SDRFAMILY"/>
</dbReference>
<dbReference type="Proteomes" id="UP000728032">
    <property type="component" value="Unassembled WGS sequence"/>
</dbReference>
<accession>A0A7R9M2I9</accession>
<dbReference type="SUPFAM" id="SSF51735">
    <property type="entry name" value="NAD(P)-binding Rossmann-fold domains"/>
    <property type="match status" value="4"/>
</dbReference>
<dbReference type="PRINTS" id="PR00081">
    <property type="entry name" value="GDHRDH"/>
</dbReference>
<dbReference type="OrthoDB" id="47007at2759"/>
<dbReference type="PANTHER" id="PTHR43975">
    <property type="entry name" value="ZGC:101858"/>
    <property type="match status" value="1"/>
</dbReference>
<dbReference type="AlphaFoldDB" id="A0A7R9M2I9"/>
<keyword evidence="2" id="KW-1185">Reference proteome</keyword>
<dbReference type="Pfam" id="PF13561">
    <property type="entry name" value="adh_short_C2"/>
    <property type="match status" value="2"/>
</dbReference>
<dbReference type="Gene3D" id="3.40.50.720">
    <property type="entry name" value="NAD(P)-binding Rossmann-like Domain"/>
    <property type="match status" value="5"/>
</dbReference>
<dbReference type="FunFam" id="3.40.50.720:FF:000084">
    <property type="entry name" value="Short-chain dehydrogenase reductase"/>
    <property type="match status" value="3"/>
</dbReference>
<name>A0A7R9M2I9_9ACAR</name>
<evidence type="ECO:0000313" key="1">
    <source>
        <dbReference type="EMBL" id="CAD7652253.1"/>
    </source>
</evidence>
<dbReference type="Pfam" id="PF00106">
    <property type="entry name" value="adh_short"/>
    <property type="match status" value="2"/>
</dbReference>
<reference evidence="1" key="1">
    <citation type="submission" date="2020-11" db="EMBL/GenBank/DDBJ databases">
        <authorList>
            <person name="Tran Van P."/>
        </authorList>
    </citation>
    <scope>NUCLEOTIDE SEQUENCE</scope>
</reference>
<dbReference type="EMBL" id="OC920158">
    <property type="protein sequence ID" value="CAD7652253.1"/>
    <property type="molecule type" value="Genomic_DNA"/>
</dbReference>
<evidence type="ECO:0000313" key="2">
    <source>
        <dbReference type="Proteomes" id="UP000728032"/>
    </source>
</evidence>
<protein>
    <submittedName>
        <fullName evidence="1">Uncharacterized protein</fullName>
    </submittedName>
</protein>
<organism evidence="1">
    <name type="scientific">Oppiella nova</name>
    <dbReference type="NCBI Taxonomy" id="334625"/>
    <lineage>
        <taxon>Eukaryota</taxon>
        <taxon>Metazoa</taxon>
        <taxon>Ecdysozoa</taxon>
        <taxon>Arthropoda</taxon>
        <taxon>Chelicerata</taxon>
        <taxon>Arachnida</taxon>
        <taxon>Acari</taxon>
        <taxon>Acariformes</taxon>
        <taxon>Sarcoptiformes</taxon>
        <taxon>Oribatida</taxon>
        <taxon>Brachypylina</taxon>
        <taxon>Oppioidea</taxon>
        <taxon>Oppiidae</taxon>
        <taxon>Oppiella</taxon>
    </lineage>
</organism>
<dbReference type="EMBL" id="CAJPVJ010005333">
    <property type="protein sequence ID" value="CAG2169440.1"/>
    <property type="molecule type" value="Genomic_DNA"/>
</dbReference>
<gene>
    <name evidence="1" type="ORF">ONB1V03_LOCUS8917</name>
</gene>
<dbReference type="InterPro" id="IPR036291">
    <property type="entry name" value="NAD(P)-bd_dom_sf"/>
</dbReference>
<dbReference type="PANTHER" id="PTHR43975:SF2">
    <property type="entry name" value="EG:BACR7A4.14 PROTEIN-RELATED"/>
    <property type="match status" value="1"/>
</dbReference>